<evidence type="ECO:0000313" key="1">
    <source>
        <dbReference type="EMBL" id="JAH64981.1"/>
    </source>
</evidence>
<reference evidence="1" key="2">
    <citation type="journal article" date="2015" name="Fish Shellfish Immunol.">
        <title>Early steps in the European eel (Anguilla anguilla)-Vibrio vulnificus interaction in the gills: Role of the RtxA13 toxin.</title>
        <authorList>
            <person name="Callol A."/>
            <person name="Pajuelo D."/>
            <person name="Ebbesson L."/>
            <person name="Teles M."/>
            <person name="MacKenzie S."/>
            <person name="Amaro C."/>
        </authorList>
    </citation>
    <scope>NUCLEOTIDE SEQUENCE</scope>
</reference>
<protein>
    <submittedName>
        <fullName evidence="1">Uncharacterized protein</fullName>
    </submittedName>
</protein>
<dbReference type="AlphaFoldDB" id="A0A0E9UGX4"/>
<name>A0A0E9UGX4_ANGAN</name>
<reference evidence="1" key="1">
    <citation type="submission" date="2014-11" db="EMBL/GenBank/DDBJ databases">
        <authorList>
            <person name="Amaro Gonzalez C."/>
        </authorList>
    </citation>
    <scope>NUCLEOTIDE SEQUENCE</scope>
</reference>
<proteinExistence type="predicted"/>
<sequence length="35" mass="3847">MPLIHIEINVHRLAHGVESLASNVLQVSPVGVVWM</sequence>
<accession>A0A0E9UGX4</accession>
<dbReference type="EMBL" id="GBXM01043596">
    <property type="protein sequence ID" value="JAH64981.1"/>
    <property type="molecule type" value="Transcribed_RNA"/>
</dbReference>
<organism evidence="1">
    <name type="scientific">Anguilla anguilla</name>
    <name type="common">European freshwater eel</name>
    <name type="synonym">Muraena anguilla</name>
    <dbReference type="NCBI Taxonomy" id="7936"/>
    <lineage>
        <taxon>Eukaryota</taxon>
        <taxon>Metazoa</taxon>
        <taxon>Chordata</taxon>
        <taxon>Craniata</taxon>
        <taxon>Vertebrata</taxon>
        <taxon>Euteleostomi</taxon>
        <taxon>Actinopterygii</taxon>
        <taxon>Neopterygii</taxon>
        <taxon>Teleostei</taxon>
        <taxon>Anguilliformes</taxon>
        <taxon>Anguillidae</taxon>
        <taxon>Anguilla</taxon>
    </lineage>
</organism>